<keyword evidence="3" id="KW-0812">Transmembrane</keyword>
<dbReference type="Gene3D" id="2.40.260.10">
    <property type="entry name" value="Sortase"/>
    <property type="match status" value="1"/>
</dbReference>
<evidence type="ECO:0000313" key="4">
    <source>
        <dbReference type="EMBL" id="CAB4962584.1"/>
    </source>
</evidence>
<name>A0A6J7LA48_9ZZZZ</name>
<proteinExistence type="predicted"/>
<dbReference type="InterPro" id="IPR005754">
    <property type="entry name" value="Sortase"/>
</dbReference>
<sequence>MTMTEVVTPDTVDSSGALSPVPVGGRRERRLAATATRPTKAAKAAKAEKATKPGKQSAPQPAVATSEEPPEAQAPRPPRPPVGPARGILVWVLATISLATLWLVAYAVALTPYQQAHQQSVLYGNMREQLQLQIAPLGGLLQPGVPVAIVTAPSLGLVDLVVVEGTAPGDLMSGPGHRRDTVLPGQGGVSVIYGRSTLFGGPFRAIASAHIGDTITITTGQGVFTYVVEGLRRAGDHFPQPLTAGSGRLTLVTSEGIGRWGSLSPTGAVYVDARLKGDSQPSPSGRPAAVPRAEQAMHGDPSSLLALALALPLLLGALLFVVWARSRWGGWQTWIVGMPLVLGASWVVSQAAVQLLPNLL</sequence>
<dbReference type="SUPFAM" id="SSF63817">
    <property type="entry name" value="Sortase"/>
    <property type="match status" value="1"/>
</dbReference>
<feature type="compositionally biased region" description="Polar residues" evidence="2">
    <location>
        <begin position="1"/>
        <end position="17"/>
    </location>
</feature>
<dbReference type="Pfam" id="PF04203">
    <property type="entry name" value="Sortase"/>
    <property type="match status" value="1"/>
</dbReference>
<reference evidence="4" key="1">
    <citation type="submission" date="2020-05" db="EMBL/GenBank/DDBJ databases">
        <authorList>
            <person name="Chiriac C."/>
            <person name="Salcher M."/>
            <person name="Ghai R."/>
            <person name="Kavagutti S V."/>
        </authorList>
    </citation>
    <scope>NUCLEOTIDE SEQUENCE</scope>
</reference>
<feature type="transmembrane region" description="Helical" evidence="3">
    <location>
        <begin position="331"/>
        <end position="356"/>
    </location>
</feature>
<evidence type="ECO:0000256" key="3">
    <source>
        <dbReference type="SAM" id="Phobius"/>
    </source>
</evidence>
<dbReference type="AlphaFoldDB" id="A0A6J7LA48"/>
<organism evidence="4">
    <name type="scientific">freshwater metagenome</name>
    <dbReference type="NCBI Taxonomy" id="449393"/>
    <lineage>
        <taxon>unclassified sequences</taxon>
        <taxon>metagenomes</taxon>
        <taxon>ecological metagenomes</taxon>
    </lineage>
</organism>
<dbReference type="GO" id="GO:0016787">
    <property type="term" value="F:hydrolase activity"/>
    <property type="evidence" value="ECO:0007669"/>
    <property type="project" value="UniProtKB-KW"/>
</dbReference>
<evidence type="ECO:0000256" key="2">
    <source>
        <dbReference type="SAM" id="MobiDB-lite"/>
    </source>
</evidence>
<feature type="transmembrane region" description="Helical" evidence="3">
    <location>
        <begin position="88"/>
        <end position="109"/>
    </location>
</feature>
<evidence type="ECO:0000256" key="1">
    <source>
        <dbReference type="ARBA" id="ARBA00022801"/>
    </source>
</evidence>
<keyword evidence="1" id="KW-0378">Hydrolase</keyword>
<dbReference type="InterPro" id="IPR023365">
    <property type="entry name" value="Sortase_dom-sf"/>
</dbReference>
<accession>A0A6J7LA48</accession>
<feature type="compositionally biased region" description="Low complexity" evidence="2">
    <location>
        <begin position="32"/>
        <end position="44"/>
    </location>
</feature>
<protein>
    <submittedName>
        <fullName evidence="4">Unannotated protein</fullName>
    </submittedName>
</protein>
<keyword evidence="3" id="KW-0472">Membrane</keyword>
<feature type="region of interest" description="Disordered" evidence="2">
    <location>
        <begin position="1"/>
        <end position="81"/>
    </location>
</feature>
<keyword evidence="3" id="KW-1133">Transmembrane helix</keyword>
<gene>
    <name evidence="4" type="ORF">UFOPK3752_02385</name>
</gene>
<feature type="transmembrane region" description="Helical" evidence="3">
    <location>
        <begin position="304"/>
        <end position="325"/>
    </location>
</feature>
<dbReference type="EMBL" id="CAFBND010000179">
    <property type="protein sequence ID" value="CAB4962584.1"/>
    <property type="molecule type" value="Genomic_DNA"/>
</dbReference>